<name>A0A8S3CJL5_9BILA</name>
<proteinExistence type="predicted"/>
<evidence type="ECO:0000256" key="1">
    <source>
        <dbReference type="SAM" id="MobiDB-lite"/>
    </source>
</evidence>
<accession>A0A8S3CJL5</accession>
<evidence type="ECO:0000313" key="2">
    <source>
        <dbReference type="EMBL" id="CAF4474169.1"/>
    </source>
</evidence>
<reference evidence="3" key="1">
    <citation type="submission" date="2021-02" db="EMBL/GenBank/DDBJ databases">
        <authorList>
            <person name="Nowell W R."/>
        </authorList>
    </citation>
    <scope>NUCLEOTIDE SEQUENCE</scope>
</reference>
<sequence>MGAPNRITLASTASSPTLTSRLPTEISIEP</sequence>
<feature type="region of interest" description="Disordered" evidence="1">
    <location>
        <begin position="1"/>
        <end position="30"/>
    </location>
</feature>
<evidence type="ECO:0000313" key="3">
    <source>
        <dbReference type="EMBL" id="CAF4886231.1"/>
    </source>
</evidence>
<organism evidence="3 4">
    <name type="scientific">Rotaria magnacalcarata</name>
    <dbReference type="NCBI Taxonomy" id="392030"/>
    <lineage>
        <taxon>Eukaryota</taxon>
        <taxon>Metazoa</taxon>
        <taxon>Spiralia</taxon>
        <taxon>Gnathifera</taxon>
        <taxon>Rotifera</taxon>
        <taxon>Eurotatoria</taxon>
        <taxon>Bdelloidea</taxon>
        <taxon>Philodinida</taxon>
        <taxon>Philodinidae</taxon>
        <taxon>Rotaria</taxon>
    </lineage>
</organism>
<dbReference type="EMBL" id="CAJOBJ010171941">
    <property type="protein sequence ID" value="CAF4886231.1"/>
    <property type="molecule type" value="Genomic_DNA"/>
</dbReference>
<protein>
    <submittedName>
        <fullName evidence="3">Uncharacterized protein</fullName>
    </submittedName>
</protein>
<evidence type="ECO:0000313" key="4">
    <source>
        <dbReference type="Proteomes" id="UP000681720"/>
    </source>
</evidence>
<dbReference type="Proteomes" id="UP000681967">
    <property type="component" value="Unassembled WGS sequence"/>
</dbReference>
<comment type="caution">
    <text evidence="3">The sequence shown here is derived from an EMBL/GenBank/DDBJ whole genome shotgun (WGS) entry which is preliminary data.</text>
</comment>
<dbReference type="Proteomes" id="UP000681720">
    <property type="component" value="Unassembled WGS sequence"/>
</dbReference>
<dbReference type="AlphaFoldDB" id="A0A8S3CJL5"/>
<feature type="non-terminal residue" evidence="3">
    <location>
        <position position="30"/>
    </location>
</feature>
<gene>
    <name evidence="2" type="ORF">BYL167_LOCUS34812</name>
    <name evidence="3" type="ORF">GIL414_LOCUS51101</name>
</gene>
<feature type="compositionally biased region" description="Low complexity" evidence="1">
    <location>
        <begin position="8"/>
        <end position="24"/>
    </location>
</feature>
<dbReference type="EMBL" id="CAJOBH010071517">
    <property type="protein sequence ID" value="CAF4474169.1"/>
    <property type="molecule type" value="Genomic_DNA"/>
</dbReference>